<dbReference type="Pfam" id="PF17042">
    <property type="entry name" value="NBD_C"/>
    <property type="match status" value="1"/>
</dbReference>
<keyword evidence="4 9" id="KW-0418">Kinase</keyword>
<evidence type="ECO:0000313" key="9">
    <source>
        <dbReference type="EMBL" id="WRQ88226.1"/>
    </source>
</evidence>
<comment type="similarity">
    <text evidence="1">Belongs to the four-carbon acid sugar kinase family.</text>
</comment>
<evidence type="ECO:0000256" key="2">
    <source>
        <dbReference type="ARBA" id="ARBA00022679"/>
    </source>
</evidence>
<dbReference type="Proteomes" id="UP000738431">
    <property type="component" value="Chromosome"/>
</dbReference>
<feature type="domain" description="Four-carbon acid sugar kinase N-terminal" evidence="7">
    <location>
        <begin position="11"/>
        <end position="255"/>
    </location>
</feature>
<dbReference type="Gene3D" id="3.40.980.20">
    <property type="entry name" value="Four-carbon acid sugar kinase, nucleotide binding domain"/>
    <property type="match status" value="1"/>
</dbReference>
<sequence>MSAPANILRLAFFGDDFTGSTDALESLTRAGLRTALFLEPPTPEQLAALDEPLDAIGVAGLTRSLASAEMEAVLRPALTALRELGPRHVHYKVCSTFDSSPTVGSIGRALEIGREVFAQRWVPLLVGAPALGRYVVFGNLFARFGIGSAGAIHRLDRHPAMMAHPVTPMHEADLLQHLAAQTTLPGALLDVLALDGDAEAALEQLLADEALAVVLFDGLTPAHLETAGRLIDEARAKSAGPGPWFSVGSSAVSVALAGQGAAPQWPTPESVAPLLVVSGSCSPVTAGQITWAAENEFKILTVDAAEPDWATVQRRAIEAMQLGRSVVICTSLGPVETVVPAATLGPTLGWVAGEILRETGGRRLLVAGGDTSSYVGRALGIESLRMVAPLAPGAPLCAARGASLPVPSLEVVFKGGQVGAPDFFAAVRRGCL</sequence>
<dbReference type="InterPro" id="IPR042213">
    <property type="entry name" value="NBD_C_sf"/>
</dbReference>
<organism evidence="9 10">
    <name type="scientific">Actomonas aquatica</name>
    <dbReference type="NCBI Taxonomy" id="2866162"/>
    <lineage>
        <taxon>Bacteria</taxon>
        <taxon>Pseudomonadati</taxon>
        <taxon>Verrucomicrobiota</taxon>
        <taxon>Opitutia</taxon>
        <taxon>Opitutales</taxon>
        <taxon>Opitutaceae</taxon>
        <taxon>Actomonas</taxon>
    </lineage>
</organism>
<dbReference type="InterPro" id="IPR031475">
    <property type="entry name" value="NBD_C"/>
</dbReference>
<proteinExistence type="inferred from homology"/>
<gene>
    <name evidence="9" type="ORF">K1X11_002330</name>
</gene>
<evidence type="ECO:0000259" key="8">
    <source>
        <dbReference type="Pfam" id="PF17042"/>
    </source>
</evidence>
<evidence type="ECO:0000259" key="7">
    <source>
        <dbReference type="Pfam" id="PF07005"/>
    </source>
</evidence>
<keyword evidence="2" id="KW-0808">Transferase</keyword>
<protein>
    <submittedName>
        <fullName evidence="9">Four-carbon acid sugar kinase family protein</fullName>
    </submittedName>
</protein>
<dbReference type="RefSeq" id="WP_221028746.1">
    <property type="nucleotide sequence ID" value="NZ_CP139781.1"/>
</dbReference>
<evidence type="ECO:0000256" key="1">
    <source>
        <dbReference type="ARBA" id="ARBA00005715"/>
    </source>
</evidence>
<name>A0ABZ1C949_9BACT</name>
<dbReference type="SUPFAM" id="SSF142764">
    <property type="entry name" value="YgbK-like"/>
    <property type="match status" value="1"/>
</dbReference>
<keyword evidence="6" id="KW-0119">Carbohydrate metabolism</keyword>
<accession>A0ABZ1C949</accession>
<dbReference type="InterPro" id="IPR010737">
    <property type="entry name" value="4-carb_acid_sugar_kinase_N"/>
</dbReference>
<evidence type="ECO:0000256" key="5">
    <source>
        <dbReference type="ARBA" id="ARBA00022840"/>
    </source>
</evidence>
<keyword evidence="10" id="KW-1185">Reference proteome</keyword>
<dbReference type="Gene3D" id="3.40.50.10840">
    <property type="entry name" value="Putative sugar-binding, N-terminal domain"/>
    <property type="match status" value="1"/>
</dbReference>
<keyword evidence="3" id="KW-0547">Nucleotide-binding</keyword>
<evidence type="ECO:0000256" key="4">
    <source>
        <dbReference type="ARBA" id="ARBA00022777"/>
    </source>
</evidence>
<keyword evidence="5" id="KW-0067">ATP-binding</keyword>
<dbReference type="Pfam" id="PF07005">
    <property type="entry name" value="SBD_N"/>
    <property type="match status" value="1"/>
</dbReference>
<feature type="domain" description="Four-carbon acid sugar kinase nucleotide binding" evidence="8">
    <location>
        <begin position="275"/>
        <end position="424"/>
    </location>
</feature>
<evidence type="ECO:0000256" key="3">
    <source>
        <dbReference type="ARBA" id="ARBA00022741"/>
    </source>
</evidence>
<reference evidence="9 10" key="1">
    <citation type="submission" date="2023-12" db="EMBL/GenBank/DDBJ databases">
        <title>Description of an unclassified Opitutus bacterium of Verrucomicrobiota.</title>
        <authorList>
            <person name="Zhang D.-F."/>
        </authorList>
    </citation>
    <scope>NUCLEOTIDE SEQUENCE [LARGE SCALE GENOMIC DNA]</scope>
    <source>
        <strain evidence="9 10">WL0086</strain>
    </source>
</reference>
<dbReference type="GO" id="GO:0016301">
    <property type="term" value="F:kinase activity"/>
    <property type="evidence" value="ECO:0007669"/>
    <property type="project" value="UniProtKB-KW"/>
</dbReference>
<dbReference type="EMBL" id="CP139781">
    <property type="protein sequence ID" value="WRQ88226.1"/>
    <property type="molecule type" value="Genomic_DNA"/>
</dbReference>
<dbReference type="InterPro" id="IPR037051">
    <property type="entry name" value="4-carb_acid_sugar_kinase_N_sf"/>
</dbReference>
<evidence type="ECO:0000256" key="6">
    <source>
        <dbReference type="ARBA" id="ARBA00023277"/>
    </source>
</evidence>
<evidence type="ECO:0000313" key="10">
    <source>
        <dbReference type="Proteomes" id="UP000738431"/>
    </source>
</evidence>